<evidence type="ECO:0000256" key="2">
    <source>
        <dbReference type="SAM" id="MobiDB-lite"/>
    </source>
</evidence>
<proteinExistence type="predicted"/>
<keyword evidence="5" id="KW-1185">Reference proteome</keyword>
<comment type="subcellular location">
    <subcellularLocation>
        <location evidence="1">Nucleus</location>
    </subcellularLocation>
</comment>
<dbReference type="EMBL" id="KL363252">
    <property type="protein sequence ID" value="KFD50509.1"/>
    <property type="molecule type" value="Genomic_DNA"/>
</dbReference>
<evidence type="ECO:0000259" key="3">
    <source>
        <dbReference type="Pfam" id="PF04218"/>
    </source>
</evidence>
<protein>
    <recommendedName>
        <fullName evidence="3">HTH psq-type domain-containing protein</fullName>
    </recommendedName>
</protein>
<dbReference type="InterPro" id="IPR007889">
    <property type="entry name" value="HTH_Psq"/>
</dbReference>
<evidence type="ECO:0000313" key="5">
    <source>
        <dbReference type="Proteomes" id="UP000030764"/>
    </source>
</evidence>
<dbReference type="Pfam" id="PF04218">
    <property type="entry name" value="CENP-B_N"/>
    <property type="match status" value="1"/>
</dbReference>
<accession>A0A085LZW3</accession>
<dbReference type="GO" id="GO:0005634">
    <property type="term" value="C:nucleus"/>
    <property type="evidence" value="ECO:0007669"/>
    <property type="project" value="UniProtKB-SubCell"/>
</dbReference>
<reference evidence="4 5" key="1">
    <citation type="journal article" date="2014" name="Nat. Genet.">
        <title>Genome and transcriptome of the porcine whipworm Trichuris suis.</title>
        <authorList>
            <person name="Jex A.R."/>
            <person name="Nejsum P."/>
            <person name="Schwarz E.M."/>
            <person name="Hu L."/>
            <person name="Young N.D."/>
            <person name="Hall R.S."/>
            <person name="Korhonen P.K."/>
            <person name="Liao S."/>
            <person name="Thamsborg S."/>
            <person name="Xia J."/>
            <person name="Xu P."/>
            <person name="Wang S."/>
            <person name="Scheerlinck J.P."/>
            <person name="Hofmann A."/>
            <person name="Sternberg P.W."/>
            <person name="Wang J."/>
            <person name="Gasser R.B."/>
        </authorList>
    </citation>
    <scope>NUCLEOTIDE SEQUENCE [LARGE SCALE GENOMIC DNA]</scope>
    <source>
        <strain evidence="4">DCEP-RM93M</strain>
    </source>
</reference>
<organism evidence="4 5">
    <name type="scientific">Trichuris suis</name>
    <name type="common">pig whipworm</name>
    <dbReference type="NCBI Taxonomy" id="68888"/>
    <lineage>
        <taxon>Eukaryota</taxon>
        <taxon>Metazoa</taxon>
        <taxon>Ecdysozoa</taxon>
        <taxon>Nematoda</taxon>
        <taxon>Enoplea</taxon>
        <taxon>Dorylaimia</taxon>
        <taxon>Trichinellida</taxon>
        <taxon>Trichuridae</taxon>
        <taxon>Trichuris</taxon>
    </lineage>
</organism>
<evidence type="ECO:0000313" key="4">
    <source>
        <dbReference type="EMBL" id="KFD50509.1"/>
    </source>
</evidence>
<gene>
    <name evidence="4" type="ORF">M513_08577</name>
</gene>
<dbReference type="AlphaFoldDB" id="A0A085LZW3"/>
<dbReference type="Proteomes" id="UP000030764">
    <property type="component" value="Unassembled WGS sequence"/>
</dbReference>
<dbReference type="InterPro" id="IPR009057">
    <property type="entry name" value="Homeodomain-like_sf"/>
</dbReference>
<feature type="domain" description="HTH psq-type" evidence="3">
    <location>
        <begin position="48"/>
        <end position="96"/>
    </location>
</feature>
<dbReference type="SUPFAM" id="SSF46689">
    <property type="entry name" value="Homeodomain-like"/>
    <property type="match status" value="1"/>
</dbReference>
<sequence>MLEKIQGETWFTSNAFGLTLPGGSAARKCSKVERRLEKRKHSPGQSDKKKRKVIALEQKIDVIRRHADGHSNSKISSDISLHEATIRKILKQETVLKERCRAMSSFSSLGAAVRKRSIAMVELESLLSIWIEDCN</sequence>
<dbReference type="InterPro" id="IPR036388">
    <property type="entry name" value="WH-like_DNA-bd_sf"/>
</dbReference>
<dbReference type="Gene3D" id="1.10.10.10">
    <property type="entry name" value="Winged helix-like DNA-binding domain superfamily/Winged helix DNA-binding domain"/>
    <property type="match status" value="1"/>
</dbReference>
<evidence type="ECO:0000256" key="1">
    <source>
        <dbReference type="ARBA" id="ARBA00004123"/>
    </source>
</evidence>
<feature type="compositionally biased region" description="Basic residues" evidence="2">
    <location>
        <begin position="37"/>
        <end position="51"/>
    </location>
</feature>
<name>A0A085LZW3_9BILA</name>
<feature type="region of interest" description="Disordered" evidence="2">
    <location>
        <begin position="29"/>
        <end position="51"/>
    </location>
</feature>
<dbReference type="GO" id="GO:0003677">
    <property type="term" value="F:DNA binding"/>
    <property type="evidence" value="ECO:0007669"/>
    <property type="project" value="InterPro"/>
</dbReference>